<dbReference type="PIRSF" id="PIRSF015617">
    <property type="entry name" value="Adensltrnsf_CobA"/>
    <property type="match status" value="1"/>
</dbReference>
<sequence length="173" mass="19657">MEDKKGYIQVYTGNGKGKTTCALGLSLRAICAGKKVFFGQFVKGMKYSELEAVKYLPGFTMKQYGRDCFIFNNPSKEDIEIARNGLKEIEGMLKSEEYDIVVMDELNIALYYKLVSLGEVIDILENKNEKIEVIITGRYAPEEIINLADLVTEMKEVKHYYKKGVEARVGIEK</sequence>
<dbReference type="CDD" id="cd00561">
    <property type="entry name" value="CobA_ACA"/>
    <property type="match status" value="1"/>
</dbReference>
<proteinExistence type="predicted"/>
<dbReference type="NCBIfam" id="TIGR00708">
    <property type="entry name" value="cobA"/>
    <property type="match status" value="1"/>
</dbReference>
<dbReference type="RefSeq" id="WP_039256055.1">
    <property type="nucleotide sequence ID" value="NZ_JENJ01000060.1"/>
</dbReference>
<dbReference type="OrthoDB" id="9810309at2"/>
<dbReference type="EMBL" id="JENJ01000060">
    <property type="protein sequence ID" value="KGM94761.1"/>
    <property type="molecule type" value="Genomic_DNA"/>
</dbReference>
<gene>
    <name evidence="1" type="ORF">Z968_11035</name>
</gene>
<accession>A0A0A0I376</accession>
<dbReference type="PANTHER" id="PTHR46638">
    <property type="entry name" value="CORRINOID ADENOSYLTRANSFERASE"/>
    <property type="match status" value="1"/>
</dbReference>
<dbReference type="Gene3D" id="3.40.50.300">
    <property type="entry name" value="P-loop containing nucleotide triphosphate hydrolases"/>
    <property type="match status" value="1"/>
</dbReference>
<keyword evidence="1" id="KW-0808">Transferase</keyword>
<comment type="caution">
    <text evidence="1">The sequence shown here is derived from an EMBL/GenBank/DDBJ whole genome shotgun (WGS) entry which is preliminary data.</text>
</comment>
<dbReference type="Proteomes" id="UP000030012">
    <property type="component" value="Unassembled WGS sequence"/>
</dbReference>
<dbReference type="SUPFAM" id="SSF52540">
    <property type="entry name" value="P-loop containing nucleoside triphosphate hydrolases"/>
    <property type="match status" value="1"/>
</dbReference>
<dbReference type="AlphaFoldDB" id="A0A0A0I376"/>
<dbReference type="InterPro" id="IPR027417">
    <property type="entry name" value="P-loop_NTPase"/>
</dbReference>
<dbReference type="PANTHER" id="PTHR46638:SF1">
    <property type="entry name" value="CORRINOID ADENOSYLTRANSFERASE"/>
    <property type="match status" value="1"/>
</dbReference>
<name>A0A0A0I376_CLONO</name>
<protein>
    <submittedName>
        <fullName evidence="1">Cobinamide adenolsyltransferase</fullName>
    </submittedName>
</protein>
<dbReference type="NCBIfam" id="NF004637">
    <property type="entry name" value="PRK05986.1"/>
    <property type="match status" value="1"/>
</dbReference>
<reference evidence="1 2" key="1">
    <citation type="submission" date="2014-01" db="EMBL/GenBank/DDBJ databases">
        <title>Plasmidome dynamics in the species complex Clostridium novyi sensu lato converts strains of independent lineages into distinctly different pathogens.</title>
        <authorList>
            <person name="Skarin H."/>
            <person name="Segerman B."/>
        </authorList>
    </citation>
    <scope>NUCLEOTIDE SEQUENCE [LARGE SCALE GENOMIC DNA]</scope>
    <source>
        <strain evidence="1 2">4552</strain>
    </source>
</reference>
<dbReference type="InterPro" id="IPR003724">
    <property type="entry name" value="CblAdoTrfase_CobA"/>
</dbReference>
<evidence type="ECO:0000313" key="2">
    <source>
        <dbReference type="Proteomes" id="UP000030012"/>
    </source>
</evidence>
<evidence type="ECO:0000313" key="1">
    <source>
        <dbReference type="EMBL" id="KGM94761.1"/>
    </source>
</evidence>
<dbReference type="GO" id="GO:0009236">
    <property type="term" value="P:cobalamin biosynthetic process"/>
    <property type="evidence" value="ECO:0007669"/>
    <property type="project" value="InterPro"/>
</dbReference>
<organism evidence="1 2">
    <name type="scientific">Clostridium novyi A str. 4552</name>
    <dbReference type="NCBI Taxonomy" id="1444289"/>
    <lineage>
        <taxon>Bacteria</taxon>
        <taxon>Bacillati</taxon>
        <taxon>Bacillota</taxon>
        <taxon>Clostridia</taxon>
        <taxon>Eubacteriales</taxon>
        <taxon>Clostridiaceae</taxon>
        <taxon>Clostridium</taxon>
    </lineage>
</organism>
<dbReference type="GO" id="GO:0008817">
    <property type="term" value="F:corrinoid adenosyltransferase activity"/>
    <property type="evidence" value="ECO:0007669"/>
    <property type="project" value="InterPro"/>
</dbReference>
<dbReference type="GO" id="GO:0005524">
    <property type="term" value="F:ATP binding"/>
    <property type="evidence" value="ECO:0007669"/>
    <property type="project" value="InterPro"/>
</dbReference>
<dbReference type="Pfam" id="PF02572">
    <property type="entry name" value="CobA_CobO_BtuR"/>
    <property type="match status" value="1"/>
</dbReference>